<evidence type="ECO:0000313" key="1">
    <source>
        <dbReference type="EMBL" id="KAK4026537.1"/>
    </source>
</evidence>
<protein>
    <recommendedName>
        <fullName evidence="3">RING-type domain-containing protein</fullName>
    </recommendedName>
</protein>
<evidence type="ECO:0008006" key="3">
    <source>
        <dbReference type="Google" id="ProtNLM"/>
    </source>
</evidence>
<dbReference type="Proteomes" id="UP001234178">
    <property type="component" value="Unassembled WGS sequence"/>
</dbReference>
<reference evidence="1 2" key="1">
    <citation type="journal article" date="2023" name="Nucleic Acids Res.">
        <title>The hologenome of Daphnia magna reveals possible DNA methylation and microbiome-mediated evolution of the host genome.</title>
        <authorList>
            <person name="Chaturvedi A."/>
            <person name="Li X."/>
            <person name="Dhandapani V."/>
            <person name="Marshall H."/>
            <person name="Kissane S."/>
            <person name="Cuenca-Cambronero M."/>
            <person name="Asole G."/>
            <person name="Calvet F."/>
            <person name="Ruiz-Romero M."/>
            <person name="Marangio P."/>
            <person name="Guigo R."/>
            <person name="Rago D."/>
            <person name="Mirbahai L."/>
            <person name="Eastwood N."/>
            <person name="Colbourne J.K."/>
            <person name="Zhou J."/>
            <person name="Mallon E."/>
            <person name="Orsini L."/>
        </authorList>
    </citation>
    <scope>NUCLEOTIDE SEQUENCE [LARGE SCALE GENOMIC DNA]</scope>
    <source>
        <strain evidence="1">LRV0_1</strain>
    </source>
</reference>
<evidence type="ECO:0000313" key="2">
    <source>
        <dbReference type="Proteomes" id="UP001234178"/>
    </source>
</evidence>
<comment type="caution">
    <text evidence="1">The sequence shown here is derived from an EMBL/GenBank/DDBJ whole genome shotgun (WGS) entry which is preliminary data.</text>
</comment>
<dbReference type="EMBL" id="JAOYFB010000038">
    <property type="protein sequence ID" value="KAK4026537.1"/>
    <property type="molecule type" value="Genomic_DNA"/>
</dbReference>
<name>A0ABR0AN40_9CRUS</name>
<dbReference type="InterPro" id="IPR013083">
    <property type="entry name" value="Znf_RING/FYVE/PHD"/>
</dbReference>
<organism evidence="1 2">
    <name type="scientific">Daphnia magna</name>
    <dbReference type="NCBI Taxonomy" id="35525"/>
    <lineage>
        <taxon>Eukaryota</taxon>
        <taxon>Metazoa</taxon>
        <taxon>Ecdysozoa</taxon>
        <taxon>Arthropoda</taxon>
        <taxon>Crustacea</taxon>
        <taxon>Branchiopoda</taxon>
        <taxon>Diplostraca</taxon>
        <taxon>Cladocera</taxon>
        <taxon>Anomopoda</taxon>
        <taxon>Daphniidae</taxon>
        <taxon>Daphnia</taxon>
    </lineage>
</organism>
<keyword evidence="2" id="KW-1185">Reference proteome</keyword>
<dbReference type="Gene3D" id="3.30.40.10">
    <property type="entry name" value="Zinc/RING finger domain, C3HC4 (zinc finger)"/>
    <property type="match status" value="1"/>
</dbReference>
<sequence>MSELAVDLSLCSQCWAPFDAEEHQPKLLQCPLHPMATVCLQCLKSKKGCLNDDCDTCRDACAIWSLDDLPLNIYALQLAEWKSANAEPQTNLPQLTEDQEKKKTCFDYHHCPFVFTFSMGEVELGEVHVMSSPLVIQHKFVQALGEYCFNLPREFLIFGEPQFKPDSFYMLECFHMDFQPLESDVMVFADRSKLESIVQEELANLDVALEPSFDEEDRLINFRCIFFLKSAAAEIEIAIKKSAETIWGKVTRGSSVLEWLANIPEGEHHRRGVRTVARVTLETRNPTDDSCPS</sequence>
<accession>A0ABR0AN40</accession>
<proteinExistence type="predicted"/>
<gene>
    <name evidence="1" type="ORF">OUZ56_015535</name>
</gene>